<dbReference type="Proteomes" id="UP000735302">
    <property type="component" value="Unassembled WGS sequence"/>
</dbReference>
<name>A0AAV4CH25_9GAST</name>
<protein>
    <submittedName>
        <fullName evidence="2">Uncharacterized protein</fullName>
    </submittedName>
</protein>
<organism evidence="2 3">
    <name type="scientific">Plakobranchus ocellatus</name>
    <dbReference type="NCBI Taxonomy" id="259542"/>
    <lineage>
        <taxon>Eukaryota</taxon>
        <taxon>Metazoa</taxon>
        <taxon>Spiralia</taxon>
        <taxon>Lophotrochozoa</taxon>
        <taxon>Mollusca</taxon>
        <taxon>Gastropoda</taxon>
        <taxon>Heterobranchia</taxon>
        <taxon>Euthyneura</taxon>
        <taxon>Panpulmonata</taxon>
        <taxon>Sacoglossa</taxon>
        <taxon>Placobranchoidea</taxon>
        <taxon>Plakobranchidae</taxon>
        <taxon>Plakobranchus</taxon>
    </lineage>
</organism>
<feature type="region of interest" description="Disordered" evidence="1">
    <location>
        <begin position="84"/>
        <end position="104"/>
    </location>
</feature>
<evidence type="ECO:0000313" key="2">
    <source>
        <dbReference type="EMBL" id="GFO31070.1"/>
    </source>
</evidence>
<keyword evidence="3" id="KW-1185">Reference proteome</keyword>
<reference evidence="2 3" key="1">
    <citation type="journal article" date="2021" name="Elife">
        <title>Chloroplast acquisition without the gene transfer in kleptoplastic sea slugs, Plakobranchus ocellatus.</title>
        <authorList>
            <person name="Maeda T."/>
            <person name="Takahashi S."/>
            <person name="Yoshida T."/>
            <person name="Shimamura S."/>
            <person name="Takaki Y."/>
            <person name="Nagai Y."/>
            <person name="Toyoda A."/>
            <person name="Suzuki Y."/>
            <person name="Arimoto A."/>
            <person name="Ishii H."/>
            <person name="Satoh N."/>
            <person name="Nishiyama T."/>
            <person name="Hasebe M."/>
            <person name="Maruyama T."/>
            <person name="Minagawa J."/>
            <person name="Obokata J."/>
            <person name="Shigenobu S."/>
        </authorList>
    </citation>
    <scope>NUCLEOTIDE SEQUENCE [LARGE SCALE GENOMIC DNA]</scope>
</reference>
<feature type="compositionally biased region" description="Basic and acidic residues" evidence="1">
    <location>
        <begin position="84"/>
        <end position="96"/>
    </location>
</feature>
<comment type="caution">
    <text evidence="2">The sequence shown here is derived from an EMBL/GenBank/DDBJ whole genome shotgun (WGS) entry which is preliminary data.</text>
</comment>
<accession>A0AAV4CH25</accession>
<evidence type="ECO:0000313" key="3">
    <source>
        <dbReference type="Proteomes" id="UP000735302"/>
    </source>
</evidence>
<proteinExistence type="predicted"/>
<gene>
    <name evidence="2" type="ORF">PoB_005757500</name>
</gene>
<evidence type="ECO:0000256" key="1">
    <source>
        <dbReference type="SAM" id="MobiDB-lite"/>
    </source>
</evidence>
<dbReference type="EMBL" id="BLXT01006337">
    <property type="protein sequence ID" value="GFO31070.1"/>
    <property type="molecule type" value="Genomic_DNA"/>
</dbReference>
<sequence>MHQLSKRRHICSRRFFTQKSMNIYGTDLNYLDNAIDQQQRLDPADETSKTKAWYKATAKRRSSGRSSDVKRFFLLTQDEVLNRRIHDGQDEPERQGMKVIPRTAERKVRGADFECRSGGGTEDRESALKFAETILSRDRAPSPALWPEGRPESLKSPFLLKTKTIH</sequence>
<dbReference type="AlphaFoldDB" id="A0AAV4CH25"/>